<protein>
    <submittedName>
        <fullName evidence="1">Uncharacterized protein</fullName>
    </submittedName>
</protein>
<dbReference type="HOGENOM" id="CLU_2471617_0_0_1"/>
<evidence type="ECO:0000313" key="1">
    <source>
        <dbReference type="EnsemblMetazoa" id="MESCA010772-PA"/>
    </source>
</evidence>
<sequence>MLSCVKAAVESPTVSRLVENHLENSRLNMNSSWYSQNSMMLIGQKDTALKTSREIIEIKNTGYSISKTKLGWTISGPIFATPDDSNYV</sequence>
<dbReference type="Proteomes" id="UP000015102">
    <property type="component" value="Unassembled WGS sequence"/>
</dbReference>
<proteinExistence type="predicted"/>
<evidence type="ECO:0000313" key="2">
    <source>
        <dbReference type="Proteomes" id="UP000015102"/>
    </source>
</evidence>
<reference evidence="1" key="2">
    <citation type="submission" date="2015-06" db="UniProtKB">
        <authorList>
            <consortium name="EnsemblMetazoa"/>
        </authorList>
    </citation>
    <scope>IDENTIFICATION</scope>
</reference>
<keyword evidence="2" id="KW-1185">Reference proteome</keyword>
<reference evidence="2" key="1">
    <citation type="submission" date="2013-02" db="EMBL/GenBank/DDBJ databases">
        <authorList>
            <person name="Hughes D."/>
        </authorList>
    </citation>
    <scope>NUCLEOTIDE SEQUENCE</scope>
    <source>
        <strain>Durham</strain>
        <strain evidence="2">NC isolate 2 -- Noor lab</strain>
    </source>
</reference>
<dbReference type="EMBL" id="CAQQ02380704">
    <property type="status" value="NOT_ANNOTATED_CDS"/>
    <property type="molecule type" value="Genomic_DNA"/>
</dbReference>
<organism evidence="1 2">
    <name type="scientific">Megaselia scalaris</name>
    <name type="common">Humpbacked fly</name>
    <name type="synonym">Phora scalaris</name>
    <dbReference type="NCBI Taxonomy" id="36166"/>
    <lineage>
        <taxon>Eukaryota</taxon>
        <taxon>Metazoa</taxon>
        <taxon>Ecdysozoa</taxon>
        <taxon>Arthropoda</taxon>
        <taxon>Hexapoda</taxon>
        <taxon>Insecta</taxon>
        <taxon>Pterygota</taxon>
        <taxon>Neoptera</taxon>
        <taxon>Endopterygota</taxon>
        <taxon>Diptera</taxon>
        <taxon>Brachycera</taxon>
        <taxon>Muscomorpha</taxon>
        <taxon>Platypezoidea</taxon>
        <taxon>Phoridae</taxon>
        <taxon>Megaseliini</taxon>
        <taxon>Megaselia</taxon>
    </lineage>
</organism>
<dbReference type="EnsemblMetazoa" id="MESCA010772-RA">
    <property type="protein sequence ID" value="MESCA010772-PA"/>
    <property type="gene ID" value="MESCA010772"/>
</dbReference>
<accession>T1H3E7</accession>
<dbReference type="EMBL" id="CAQQ02380703">
    <property type="status" value="NOT_ANNOTATED_CDS"/>
    <property type="molecule type" value="Genomic_DNA"/>
</dbReference>
<name>T1H3E7_MEGSC</name>
<dbReference type="AlphaFoldDB" id="T1H3E7"/>